<evidence type="ECO:0008006" key="5">
    <source>
        <dbReference type="Google" id="ProtNLM"/>
    </source>
</evidence>
<comment type="caution">
    <text evidence="3">The sequence shown here is derived from an EMBL/GenBank/DDBJ whole genome shotgun (WGS) entry which is preliminary data.</text>
</comment>
<dbReference type="InterPro" id="IPR027417">
    <property type="entry name" value="P-loop_NTPase"/>
</dbReference>
<dbReference type="AlphaFoldDB" id="A0A8S2VE23"/>
<proteinExistence type="predicted"/>
<feature type="non-terminal residue" evidence="3">
    <location>
        <position position="1"/>
    </location>
</feature>
<dbReference type="SUPFAM" id="SSF52540">
    <property type="entry name" value="P-loop containing nucleoside triphosphate hydrolases"/>
    <property type="match status" value="1"/>
</dbReference>
<reference evidence="3" key="1">
    <citation type="submission" date="2021-02" db="EMBL/GenBank/DDBJ databases">
        <authorList>
            <person name="Nowell W R."/>
        </authorList>
    </citation>
    <scope>NUCLEOTIDE SEQUENCE</scope>
</reference>
<dbReference type="Proteomes" id="UP000676336">
    <property type="component" value="Unassembled WGS sequence"/>
</dbReference>
<dbReference type="Proteomes" id="UP000681967">
    <property type="component" value="Unassembled WGS sequence"/>
</dbReference>
<dbReference type="EMBL" id="CAJOBH010032646">
    <property type="protein sequence ID" value="CAF4285655.1"/>
    <property type="molecule type" value="Genomic_DNA"/>
</dbReference>
<organism evidence="3 4">
    <name type="scientific">Rotaria magnacalcarata</name>
    <dbReference type="NCBI Taxonomy" id="392030"/>
    <lineage>
        <taxon>Eukaryota</taxon>
        <taxon>Metazoa</taxon>
        <taxon>Spiralia</taxon>
        <taxon>Gnathifera</taxon>
        <taxon>Rotifera</taxon>
        <taxon>Eurotatoria</taxon>
        <taxon>Bdelloidea</taxon>
        <taxon>Philodinida</taxon>
        <taxon>Philodinidae</taxon>
        <taxon>Rotaria</taxon>
    </lineage>
</organism>
<dbReference type="EMBL" id="CAJOBI010055253">
    <property type="protein sequence ID" value="CAF4391143.1"/>
    <property type="molecule type" value="Genomic_DNA"/>
</dbReference>
<accession>A0A8S2VE23</accession>
<protein>
    <recommendedName>
        <fullName evidence="5">Ras-related protein Rab-26</fullName>
    </recommendedName>
</protein>
<evidence type="ECO:0000256" key="1">
    <source>
        <dbReference type="SAM" id="MobiDB-lite"/>
    </source>
</evidence>
<dbReference type="Gene3D" id="3.40.50.300">
    <property type="entry name" value="P-loop containing nucleotide triphosphate hydrolases"/>
    <property type="match status" value="1"/>
</dbReference>
<feature type="compositionally biased region" description="Polar residues" evidence="1">
    <location>
        <begin position="16"/>
        <end position="26"/>
    </location>
</feature>
<sequence length="76" mass="8350">RGTSKQRPNPPPAITLSPTIQFNDEHGTQQNVPFDRMFKVVFCGDAAVGKSTLIVRLCKGKFISNLNSTLGVDFQN</sequence>
<evidence type="ECO:0000313" key="4">
    <source>
        <dbReference type="Proteomes" id="UP000676336"/>
    </source>
</evidence>
<dbReference type="PRINTS" id="PR00449">
    <property type="entry name" value="RASTRNSFRMNG"/>
</dbReference>
<feature type="non-terminal residue" evidence="3">
    <location>
        <position position="76"/>
    </location>
</feature>
<feature type="region of interest" description="Disordered" evidence="1">
    <location>
        <begin position="1"/>
        <end position="26"/>
    </location>
</feature>
<gene>
    <name evidence="2" type="ORF">BYL167_LOCUS26874</name>
    <name evidence="3" type="ORF">SMN809_LOCUS30014</name>
</gene>
<name>A0A8S2VE23_9BILA</name>
<dbReference type="Pfam" id="PF08477">
    <property type="entry name" value="Roc"/>
    <property type="match status" value="1"/>
</dbReference>
<evidence type="ECO:0000313" key="2">
    <source>
        <dbReference type="EMBL" id="CAF4285655.1"/>
    </source>
</evidence>
<evidence type="ECO:0000313" key="3">
    <source>
        <dbReference type="EMBL" id="CAF4391143.1"/>
    </source>
</evidence>